<dbReference type="AlphaFoldDB" id="A0A2P2R1A0"/>
<accession>A0A2P2R1A0</accession>
<proteinExistence type="predicted"/>
<reference evidence="1" key="1">
    <citation type="submission" date="2018-02" db="EMBL/GenBank/DDBJ databases">
        <title>Rhizophora mucronata_Transcriptome.</title>
        <authorList>
            <person name="Meera S.P."/>
            <person name="Sreeshan A."/>
            <person name="Augustine A."/>
        </authorList>
    </citation>
    <scope>NUCLEOTIDE SEQUENCE</scope>
    <source>
        <tissue evidence="1">Leaf</tissue>
    </source>
</reference>
<name>A0A2P2R1A0_RHIMU</name>
<protein>
    <submittedName>
        <fullName evidence="1">Uncharacterized protein</fullName>
    </submittedName>
</protein>
<organism evidence="1">
    <name type="scientific">Rhizophora mucronata</name>
    <name type="common">Asiatic mangrove</name>
    <dbReference type="NCBI Taxonomy" id="61149"/>
    <lineage>
        <taxon>Eukaryota</taxon>
        <taxon>Viridiplantae</taxon>
        <taxon>Streptophyta</taxon>
        <taxon>Embryophyta</taxon>
        <taxon>Tracheophyta</taxon>
        <taxon>Spermatophyta</taxon>
        <taxon>Magnoliopsida</taxon>
        <taxon>eudicotyledons</taxon>
        <taxon>Gunneridae</taxon>
        <taxon>Pentapetalae</taxon>
        <taxon>rosids</taxon>
        <taxon>fabids</taxon>
        <taxon>Malpighiales</taxon>
        <taxon>Rhizophoraceae</taxon>
        <taxon>Rhizophora</taxon>
    </lineage>
</organism>
<evidence type="ECO:0000313" key="1">
    <source>
        <dbReference type="EMBL" id="MBX73023.1"/>
    </source>
</evidence>
<sequence length="21" mass="2546">MHQKIPSYKKIICSNFFLNSF</sequence>
<dbReference type="EMBL" id="GGEC01092539">
    <property type="protein sequence ID" value="MBX73023.1"/>
    <property type="molecule type" value="Transcribed_RNA"/>
</dbReference>